<accession>A0A841BM00</accession>
<dbReference type="AlphaFoldDB" id="A0A841BM00"/>
<sequence>MNSQDSIALQVEVADNADQGAHRELLEALYNDLYELGLPVHTEQGSLPADGKSVTAAIASVVLGASLSTAGIKAFTKVILAFVKRSQVRRIELSLGGDTLVLEGASPADLRLALQSWLDRQSLVQRPDELGTGA</sequence>
<comment type="caution">
    <text evidence="1">The sequence shown here is derived from an EMBL/GenBank/DDBJ whole genome shotgun (WGS) entry which is preliminary data.</text>
</comment>
<dbReference type="EMBL" id="JACHMN010000002">
    <property type="protein sequence ID" value="MBB5867850.1"/>
    <property type="molecule type" value="Genomic_DNA"/>
</dbReference>
<organism evidence="1 2">
    <name type="scientific">Allocatelliglobosispora scoriae</name>
    <dbReference type="NCBI Taxonomy" id="643052"/>
    <lineage>
        <taxon>Bacteria</taxon>
        <taxon>Bacillati</taxon>
        <taxon>Actinomycetota</taxon>
        <taxon>Actinomycetes</taxon>
        <taxon>Micromonosporales</taxon>
        <taxon>Micromonosporaceae</taxon>
        <taxon>Allocatelliglobosispora</taxon>
    </lineage>
</organism>
<reference evidence="1 2" key="1">
    <citation type="submission" date="2020-08" db="EMBL/GenBank/DDBJ databases">
        <title>Sequencing the genomes of 1000 actinobacteria strains.</title>
        <authorList>
            <person name="Klenk H.-P."/>
        </authorList>
    </citation>
    <scope>NUCLEOTIDE SEQUENCE [LARGE SCALE GENOMIC DNA]</scope>
    <source>
        <strain evidence="1 2">DSM 45362</strain>
    </source>
</reference>
<evidence type="ECO:0000313" key="2">
    <source>
        <dbReference type="Proteomes" id="UP000587527"/>
    </source>
</evidence>
<dbReference type="Proteomes" id="UP000587527">
    <property type="component" value="Unassembled WGS sequence"/>
</dbReference>
<keyword evidence="2" id="KW-1185">Reference proteome</keyword>
<evidence type="ECO:0000313" key="1">
    <source>
        <dbReference type="EMBL" id="MBB5867850.1"/>
    </source>
</evidence>
<gene>
    <name evidence="1" type="ORF">F4553_001229</name>
</gene>
<name>A0A841BM00_9ACTN</name>
<protein>
    <submittedName>
        <fullName evidence="1">Uncharacterized protein</fullName>
    </submittedName>
</protein>
<dbReference type="RefSeq" id="WP_184833309.1">
    <property type="nucleotide sequence ID" value="NZ_JACHMN010000002.1"/>
</dbReference>
<proteinExistence type="predicted"/>